<comment type="caution">
    <text evidence="1">The sequence shown here is derived from an EMBL/GenBank/DDBJ whole genome shotgun (WGS) entry which is preliminary data.</text>
</comment>
<name>A0ABQ8U6G0_9EUKA</name>
<proteinExistence type="predicted"/>
<keyword evidence="2" id="KW-1185">Reference proteome</keyword>
<protein>
    <submittedName>
        <fullName evidence="1">Uncharacterized protein</fullName>
    </submittedName>
</protein>
<dbReference type="InterPro" id="IPR017853">
    <property type="entry name" value="GH"/>
</dbReference>
<sequence>MKQVVLKARAQAGGLPVFYTEFNDGLYFTPSYHDRPFAAAFIMQGDGWGLLNMHGIPKPSYRAYQILHQLGDKELQVTTSGPASPTLQMFAVQAANGSADIDLVLYNHQVIGSPIAPEAVTSIIMTFTFPPSIRPLHPHCRPTRTPLAPTQVTIAGVASRMAGDNVQVRAIDPRPPLPRCLPPMGAPQYLTAAQVSTLARASELQWTSLAAARVGADIQIKATLTPEAVWHVRIPMRR</sequence>
<dbReference type="Proteomes" id="UP001141327">
    <property type="component" value="Unassembled WGS sequence"/>
</dbReference>
<evidence type="ECO:0000313" key="1">
    <source>
        <dbReference type="EMBL" id="KAJ4454919.1"/>
    </source>
</evidence>
<dbReference type="EMBL" id="JAPMOS010000128">
    <property type="protein sequence ID" value="KAJ4454919.1"/>
    <property type="molecule type" value="Genomic_DNA"/>
</dbReference>
<gene>
    <name evidence="1" type="ORF">PAPYR_10268</name>
</gene>
<reference evidence="1" key="1">
    <citation type="journal article" date="2022" name="bioRxiv">
        <title>Genomics of Preaxostyla Flagellates Illuminates Evolutionary Transitions and the Path Towards Mitochondrial Loss.</title>
        <authorList>
            <person name="Novak L.V.F."/>
            <person name="Treitli S.C."/>
            <person name="Pyrih J."/>
            <person name="Halakuc P."/>
            <person name="Pipaliya S.V."/>
            <person name="Vacek V."/>
            <person name="Brzon O."/>
            <person name="Soukal P."/>
            <person name="Eme L."/>
            <person name="Dacks J.B."/>
            <person name="Karnkowska A."/>
            <person name="Elias M."/>
            <person name="Hampl V."/>
        </authorList>
    </citation>
    <scope>NUCLEOTIDE SEQUENCE</scope>
    <source>
        <strain evidence="1">RCP-MX</strain>
    </source>
</reference>
<dbReference type="Gene3D" id="3.20.20.80">
    <property type="entry name" value="Glycosidases"/>
    <property type="match status" value="1"/>
</dbReference>
<dbReference type="SUPFAM" id="SSF51011">
    <property type="entry name" value="Glycosyl hydrolase domain"/>
    <property type="match status" value="1"/>
</dbReference>
<organism evidence="1 2">
    <name type="scientific">Paratrimastix pyriformis</name>
    <dbReference type="NCBI Taxonomy" id="342808"/>
    <lineage>
        <taxon>Eukaryota</taxon>
        <taxon>Metamonada</taxon>
        <taxon>Preaxostyla</taxon>
        <taxon>Paratrimastigidae</taxon>
        <taxon>Paratrimastix</taxon>
    </lineage>
</organism>
<evidence type="ECO:0000313" key="2">
    <source>
        <dbReference type="Proteomes" id="UP001141327"/>
    </source>
</evidence>
<accession>A0ABQ8U6G0</accession>
<dbReference type="SUPFAM" id="SSF51445">
    <property type="entry name" value="(Trans)glycosidases"/>
    <property type="match status" value="1"/>
</dbReference>
<dbReference type="Gene3D" id="2.60.40.1500">
    <property type="entry name" value="Glycosyl hydrolase domain, family 39"/>
    <property type="match status" value="1"/>
</dbReference>